<dbReference type="PANTHER" id="PTHR30222">
    <property type="entry name" value="SPERMIDINE/PUTRESCINE-BINDING PERIPLASMIC PROTEIN"/>
    <property type="match status" value="1"/>
</dbReference>
<dbReference type="Pfam" id="PF13416">
    <property type="entry name" value="SBP_bac_8"/>
    <property type="match status" value="1"/>
</dbReference>
<dbReference type="STRING" id="318586.Pden_0467"/>
<dbReference type="PANTHER" id="PTHR30222:SF2">
    <property type="entry name" value="ABC TRANSPORTER SUBSTRATE-BINDING PROTEIN"/>
    <property type="match status" value="1"/>
</dbReference>
<dbReference type="CDD" id="cd13589">
    <property type="entry name" value="PBP2_polyamine_RpCGA009"/>
    <property type="match status" value="1"/>
</dbReference>
<gene>
    <name evidence="2" type="ordered locus">Pden_0467</name>
</gene>
<dbReference type="InterPro" id="IPR006059">
    <property type="entry name" value="SBP"/>
</dbReference>
<dbReference type="KEGG" id="pde:Pden_0467"/>
<organism evidence="2 3">
    <name type="scientific">Paracoccus denitrificans (strain Pd 1222)</name>
    <dbReference type="NCBI Taxonomy" id="318586"/>
    <lineage>
        <taxon>Bacteria</taxon>
        <taxon>Pseudomonadati</taxon>
        <taxon>Pseudomonadota</taxon>
        <taxon>Alphaproteobacteria</taxon>
        <taxon>Rhodobacterales</taxon>
        <taxon>Paracoccaceae</taxon>
        <taxon>Paracoccus</taxon>
    </lineage>
</organism>
<reference evidence="3" key="1">
    <citation type="submission" date="2006-12" db="EMBL/GenBank/DDBJ databases">
        <title>Complete sequence of chromosome 1 of Paracoccus denitrificans PD1222.</title>
        <authorList>
            <person name="Copeland A."/>
            <person name="Lucas S."/>
            <person name="Lapidus A."/>
            <person name="Barry K."/>
            <person name="Detter J.C."/>
            <person name="Glavina del Rio T."/>
            <person name="Hammon N."/>
            <person name="Israni S."/>
            <person name="Dalin E."/>
            <person name="Tice H."/>
            <person name="Pitluck S."/>
            <person name="Munk A.C."/>
            <person name="Brettin T."/>
            <person name="Bruce D."/>
            <person name="Han C."/>
            <person name="Tapia R."/>
            <person name="Gilna P."/>
            <person name="Schmutz J."/>
            <person name="Larimer F."/>
            <person name="Land M."/>
            <person name="Hauser L."/>
            <person name="Kyrpides N."/>
            <person name="Lykidis A."/>
            <person name="Spiro S."/>
            <person name="Richardson D.J."/>
            <person name="Moir J.W.B."/>
            <person name="Ferguson S.J."/>
            <person name="van Spanning R.J.M."/>
            <person name="Richardson P."/>
        </authorList>
    </citation>
    <scope>NUCLEOTIDE SEQUENCE [LARGE SCALE GENOMIC DNA]</scope>
    <source>
        <strain evidence="3">Pd 1222</strain>
    </source>
</reference>
<evidence type="ECO:0000313" key="3">
    <source>
        <dbReference type="Proteomes" id="UP000000361"/>
    </source>
</evidence>
<sequence length="354" mass="39680">MGTAMEKHEFYAAMVLASITATICGPYQSLADQITIASWGGNVTDANRAAYWEPFTTESGIAVVDDVFNGEIAKLRVQVETGSIQWDIAEVEDAEAIVGCDEGLYEFLVIDTLPIDDMLPGTVTDCGIASLSAASVLTYNGTKFEEGPKTWTDFFNLNAFPGKRGLRKSPTYTLEFALLADGVPREEIYEVLATPEGQDRAFAMLDRIKDEIVWYSSGTQQIQGFISGEYDIGVGFNARVADANREQRVDLRMSWNAGYIVGHNFWVVLAGSSRIEEVRKFLEFVTRPDRQAAFMEYIDYGSSNRESYKLLPEDRKTYLPGAGDHAEYQISYDAQFWSNHLDQLTERFNRWIGE</sequence>
<dbReference type="AlphaFoldDB" id="A1AZ85"/>
<dbReference type="eggNOG" id="COG0687">
    <property type="taxonomic scope" value="Bacteria"/>
</dbReference>
<evidence type="ECO:0000256" key="1">
    <source>
        <dbReference type="ARBA" id="ARBA00022729"/>
    </source>
</evidence>
<evidence type="ECO:0000313" key="2">
    <source>
        <dbReference type="EMBL" id="ABL68579.1"/>
    </source>
</evidence>
<dbReference type="HOGENOM" id="CLU_026974_8_0_5"/>
<proteinExistence type="predicted"/>
<dbReference type="Proteomes" id="UP000000361">
    <property type="component" value="Chromosome 1"/>
</dbReference>
<keyword evidence="3" id="KW-1185">Reference proteome</keyword>
<dbReference type="Gene3D" id="3.40.190.10">
    <property type="entry name" value="Periplasmic binding protein-like II"/>
    <property type="match status" value="2"/>
</dbReference>
<protein>
    <submittedName>
        <fullName evidence="2">Putative spermidine/putrescine-binding protein</fullName>
    </submittedName>
</protein>
<name>A1AZ85_PARDP</name>
<dbReference type="EnsemblBacteria" id="ABL68579">
    <property type="protein sequence ID" value="ABL68579"/>
    <property type="gene ID" value="Pden_0467"/>
</dbReference>
<dbReference type="EMBL" id="CP000489">
    <property type="protein sequence ID" value="ABL68579.1"/>
    <property type="molecule type" value="Genomic_DNA"/>
</dbReference>
<keyword evidence="1" id="KW-0732">Signal</keyword>
<accession>A1AZ85</accession>
<dbReference type="SUPFAM" id="SSF53850">
    <property type="entry name" value="Periplasmic binding protein-like II"/>
    <property type="match status" value="1"/>
</dbReference>